<dbReference type="InterPro" id="IPR014710">
    <property type="entry name" value="RmlC-like_jellyroll"/>
</dbReference>
<evidence type="ECO:0000256" key="3">
    <source>
        <dbReference type="ARBA" id="ARBA00023129"/>
    </source>
</evidence>
<feature type="domain" description="Cupin type-1" evidence="7">
    <location>
        <begin position="38"/>
        <end position="253"/>
    </location>
</feature>
<name>A0A6A1UMC5_9ROSI</name>
<dbReference type="SUPFAM" id="SSF51182">
    <property type="entry name" value="RmlC-like cupins"/>
    <property type="match status" value="1"/>
</dbReference>
<evidence type="ECO:0000259" key="7">
    <source>
        <dbReference type="SMART" id="SM00835"/>
    </source>
</evidence>
<evidence type="ECO:0000256" key="1">
    <source>
        <dbReference type="ARBA" id="ARBA00007178"/>
    </source>
</evidence>
<dbReference type="Pfam" id="PF00190">
    <property type="entry name" value="Cupin_1"/>
    <property type="match status" value="2"/>
</dbReference>
<feature type="signal peptide" evidence="6">
    <location>
        <begin position="1"/>
        <end position="21"/>
    </location>
</feature>
<feature type="chain" id="PRO_5025355905" evidence="6">
    <location>
        <begin position="22"/>
        <end position="481"/>
    </location>
</feature>
<keyword evidence="4" id="KW-1015">Disulfide bond</keyword>
<dbReference type="InterPro" id="IPR011051">
    <property type="entry name" value="RmlC_Cupin_sf"/>
</dbReference>
<dbReference type="GO" id="GO:0045735">
    <property type="term" value="F:nutrient reservoir activity"/>
    <property type="evidence" value="ECO:0007669"/>
    <property type="project" value="UniProtKB-KW"/>
</dbReference>
<feature type="region of interest" description="Disordered" evidence="5">
    <location>
        <begin position="108"/>
        <end position="154"/>
    </location>
</feature>
<dbReference type="PRINTS" id="PR00439">
    <property type="entry name" value="11SGLOBULIN"/>
</dbReference>
<keyword evidence="9" id="KW-1185">Reference proteome</keyword>
<dbReference type="InterPro" id="IPR006045">
    <property type="entry name" value="Cupin_1"/>
</dbReference>
<dbReference type="InterPro" id="IPR006044">
    <property type="entry name" value="11S_seedstore_pln"/>
</dbReference>
<evidence type="ECO:0000256" key="2">
    <source>
        <dbReference type="ARBA" id="ARBA00022761"/>
    </source>
</evidence>
<dbReference type="PANTHER" id="PTHR31189:SF54">
    <property type="entry name" value="11S GLOBULIN SEED STORAGE PROTEIN 2-LIKE"/>
    <property type="match status" value="1"/>
</dbReference>
<dbReference type="AlphaFoldDB" id="A0A6A1UMC5"/>
<evidence type="ECO:0000313" key="8">
    <source>
        <dbReference type="EMBL" id="KAB1200937.1"/>
    </source>
</evidence>
<evidence type="ECO:0000256" key="4">
    <source>
        <dbReference type="ARBA" id="ARBA00023157"/>
    </source>
</evidence>
<gene>
    <name evidence="8" type="ORF">CJ030_MR0G005873</name>
</gene>
<dbReference type="Gene3D" id="2.60.120.10">
    <property type="entry name" value="Jelly Rolls"/>
    <property type="match status" value="2"/>
</dbReference>
<comment type="similarity">
    <text evidence="1">Belongs to the 11S seed storage protein (globulins) family.</text>
</comment>
<dbReference type="CDD" id="cd02242">
    <property type="entry name" value="cupin_11S_legumin_N"/>
    <property type="match status" value="1"/>
</dbReference>
<feature type="domain" description="Cupin type-1" evidence="7">
    <location>
        <begin position="310"/>
        <end position="459"/>
    </location>
</feature>
<dbReference type="SMART" id="SM00835">
    <property type="entry name" value="Cupin_1"/>
    <property type="match status" value="2"/>
</dbReference>
<keyword evidence="6" id="KW-0732">Signal</keyword>
<reference evidence="8 9" key="1">
    <citation type="journal article" date="2019" name="Plant Biotechnol. J.">
        <title>The red bayberry genome and genetic basis of sex determination.</title>
        <authorList>
            <person name="Jia H.M."/>
            <person name="Jia H.J."/>
            <person name="Cai Q.L."/>
            <person name="Wang Y."/>
            <person name="Zhao H.B."/>
            <person name="Yang W.F."/>
            <person name="Wang G.Y."/>
            <person name="Li Y.H."/>
            <person name="Zhan D.L."/>
            <person name="Shen Y.T."/>
            <person name="Niu Q.F."/>
            <person name="Chang L."/>
            <person name="Qiu J."/>
            <person name="Zhao L."/>
            <person name="Xie H.B."/>
            <person name="Fu W.Y."/>
            <person name="Jin J."/>
            <person name="Li X.W."/>
            <person name="Jiao Y."/>
            <person name="Zhou C.C."/>
            <person name="Tu T."/>
            <person name="Chai C.Y."/>
            <person name="Gao J.L."/>
            <person name="Fan L.J."/>
            <person name="van de Weg E."/>
            <person name="Wang J.Y."/>
            <person name="Gao Z.S."/>
        </authorList>
    </citation>
    <scope>NUCLEOTIDE SEQUENCE [LARGE SCALE GENOMIC DNA]</scope>
    <source>
        <tissue evidence="8">Leaves</tissue>
    </source>
</reference>
<dbReference type="OrthoDB" id="1903982at2759"/>
<keyword evidence="2" id="KW-0758">Storage protein</keyword>
<evidence type="ECO:0000256" key="5">
    <source>
        <dbReference type="SAM" id="MobiDB-lite"/>
    </source>
</evidence>
<organism evidence="8 9">
    <name type="scientific">Morella rubra</name>
    <name type="common">Chinese bayberry</name>
    <dbReference type="NCBI Taxonomy" id="262757"/>
    <lineage>
        <taxon>Eukaryota</taxon>
        <taxon>Viridiplantae</taxon>
        <taxon>Streptophyta</taxon>
        <taxon>Embryophyta</taxon>
        <taxon>Tracheophyta</taxon>
        <taxon>Spermatophyta</taxon>
        <taxon>Magnoliopsida</taxon>
        <taxon>eudicotyledons</taxon>
        <taxon>Gunneridae</taxon>
        <taxon>Pentapetalae</taxon>
        <taxon>rosids</taxon>
        <taxon>fabids</taxon>
        <taxon>Fagales</taxon>
        <taxon>Myricaceae</taxon>
        <taxon>Morella</taxon>
    </lineage>
</organism>
<dbReference type="InterPro" id="IPR050253">
    <property type="entry name" value="Seed_Storage-Functional"/>
</dbReference>
<dbReference type="EMBL" id="RXIC02000111">
    <property type="protein sequence ID" value="KAB1200937.1"/>
    <property type="molecule type" value="Genomic_DNA"/>
</dbReference>
<evidence type="ECO:0000313" key="9">
    <source>
        <dbReference type="Proteomes" id="UP000516437"/>
    </source>
</evidence>
<protein>
    <submittedName>
        <fullName evidence="8">11S globulin seed storage protein 2</fullName>
    </submittedName>
</protein>
<dbReference type="Proteomes" id="UP000516437">
    <property type="component" value="Unassembled WGS sequence"/>
</dbReference>
<evidence type="ECO:0000256" key="6">
    <source>
        <dbReference type="SAM" id="SignalP"/>
    </source>
</evidence>
<dbReference type="PANTHER" id="PTHR31189">
    <property type="entry name" value="OS03G0336100 PROTEIN-RELATED"/>
    <property type="match status" value="1"/>
</dbReference>
<sequence>MATKIVLALVISLLAYAATGAEENLRPCRSSAEQCRLQRLRTLEPTRRIQSEGGLTEIWDPSEDELQCAGVAAIRNTLQPNSLFLPGFHPAPLLVYIEQGEGLMGLSHPGCPETYESESQRELSRRRSFSRSRAGGSQEQEQRERRSDHHQKVHRFRQGDILAIPAGAVHWCYNDGNEELVAFAVMDLNNQANQLDLNFRSFFLAGGEPRQEGQRGERGTSRQRGMENFQSLFSGFSEELLAEAYDIPINIARRLQEDESRRGIIVRCQDEMRRMIRPDEEREDQERRWTINGEEENGVEETICTTRFRHNMNTLCESDIVSRQAGRIHLVNQHKLPILRFLDLSAEKGRLFPNAIYTPHWSMTDHRIVYVLRGDAQVQIVDNHGNTVFNDRVNRGQMFVIPQFYAVTTRVGNEGFEYVSMKTSGQPMKSPMAGYTSVIRAMPIDVLVNSYRMSPREAQDLKYNRGHQSFLLSSGRSSASP</sequence>
<proteinExistence type="inferred from homology"/>
<accession>A0A6A1UMC5</accession>
<dbReference type="CDD" id="cd02243">
    <property type="entry name" value="cupin_11S_legumin_C"/>
    <property type="match status" value="1"/>
</dbReference>
<keyword evidence="3" id="KW-0708">Seed storage protein</keyword>
<comment type="caution">
    <text evidence="8">The sequence shown here is derived from an EMBL/GenBank/DDBJ whole genome shotgun (WGS) entry which is preliminary data.</text>
</comment>